<feature type="domain" description="Anticodon-binding" evidence="1">
    <location>
        <begin position="51"/>
        <end position="130"/>
    </location>
</feature>
<dbReference type="SUPFAM" id="SSF52954">
    <property type="entry name" value="Class II aaRS ABD-related"/>
    <property type="match status" value="1"/>
</dbReference>
<sequence>KLVRLLGGKETPACGAAAGVERIISLMKSQEIKFPQEPETQIFLAQLGSLAKRKSLKLLENFRKAKIRVAESFGRDSLKAQLSRAGKIGARYTLILGQKESLEGIIIIRDMRSGKQEIVKLDKVVAEMRKKLKTK</sequence>
<dbReference type="InterPro" id="IPR036621">
    <property type="entry name" value="Anticodon-bd_dom_sf"/>
</dbReference>
<evidence type="ECO:0000259" key="1">
    <source>
        <dbReference type="Pfam" id="PF03129"/>
    </source>
</evidence>
<accession>X1L7R0</accession>
<protein>
    <recommendedName>
        <fullName evidence="1">Anticodon-binding domain-containing protein</fullName>
    </recommendedName>
</protein>
<dbReference type="Pfam" id="PF03129">
    <property type="entry name" value="HGTP_anticodon"/>
    <property type="match status" value="1"/>
</dbReference>
<reference evidence="2" key="1">
    <citation type="journal article" date="2014" name="Front. Microbiol.">
        <title>High frequency of phylogenetically diverse reductive dehalogenase-homologous genes in deep subseafloor sedimentary metagenomes.</title>
        <authorList>
            <person name="Kawai M."/>
            <person name="Futagami T."/>
            <person name="Toyoda A."/>
            <person name="Takaki Y."/>
            <person name="Nishi S."/>
            <person name="Hori S."/>
            <person name="Arai W."/>
            <person name="Tsubouchi T."/>
            <person name="Morono Y."/>
            <person name="Uchiyama I."/>
            <person name="Ito T."/>
            <person name="Fujiyama A."/>
            <person name="Inagaki F."/>
            <person name="Takami H."/>
        </authorList>
    </citation>
    <scope>NUCLEOTIDE SEQUENCE</scope>
    <source>
        <strain evidence="2">Expedition CK06-06</strain>
    </source>
</reference>
<dbReference type="AlphaFoldDB" id="X1L7R0"/>
<dbReference type="InterPro" id="IPR045864">
    <property type="entry name" value="aa-tRNA-synth_II/BPL/LPL"/>
</dbReference>
<dbReference type="EMBL" id="BARV01000856">
    <property type="protein sequence ID" value="GAH90203.1"/>
    <property type="molecule type" value="Genomic_DNA"/>
</dbReference>
<organism evidence="2">
    <name type="scientific">marine sediment metagenome</name>
    <dbReference type="NCBI Taxonomy" id="412755"/>
    <lineage>
        <taxon>unclassified sequences</taxon>
        <taxon>metagenomes</taxon>
        <taxon>ecological metagenomes</taxon>
    </lineage>
</organism>
<feature type="non-terminal residue" evidence="2">
    <location>
        <position position="1"/>
    </location>
</feature>
<dbReference type="PANTHER" id="PTHR11476:SF7">
    <property type="entry name" value="HISTIDINE--TRNA LIGASE"/>
    <property type="match status" value="1"/>
</dbReference>
<dbReference type="PANTHER" id="PTHR11476">
    <property type="entry name" value="HISTIDYL-TRNA SYNTHETASE"/>
    <property type="match status" value="1"/>
</dbReference>
<dbReference type="InterPro" id="IPR004154">
    <property type="entry name" value="Anticodon-bd"/>
</dbReference>
<name>X1L7R0_9ZZZZ</name>
<gene>
    <name evidence="2" type="ORF">S06H3_02817</name>
</gene>
<dbReference type="Gene3D" id="3.30.930.10">
    <property type="entry name" value="Bira Bifunctional Protein, Domain 2"/>
    <property type="match status" value="1"/>
</dbReference>
<proteinExistence type="predicted"/>
<comment type="caution">
    <text evidence="2">The sequence shown here is derived from an EMBL/GenBank/DDBJ whole genome shotgun (WGS) entry which is preliminary data.</text>
</comment>
<evidence type="ECO:0000313" key="2">
    <source>
        <dbReference type="EMBL" id="GAH90203.1"/>
    </source>
</evidence>
<dbReference type="Gene3D" id="3.40.50.800">
    <property type="entry name" value="Anticodon-binding domain"/>
    <property type="match status" value="1"/>
</dbReference>